<gene>
    <name evidence="1" type="ORF">BJ970_004590</name>
</gene>
<comment type="caution">
    <text evidence="1">The sequence shown here is derived from an EMBL/GenBank/DDBJ whole genome shotgun (WGS) entry which is preliminary data.</text>
</comment>
<dbReference type="EMBL" id="JACHIW010000001">
    <property type="protein sequence ID" value="MBB5157056.1"/>
    <property type="molecule type" value="Genomic_DNA"/>
</dbReference>
<dbReference type="AlphaFoldDB" id="A0A840Q9D3"/>
<accession>A0A840Q9D3</accession>
<name>A0A840Q9D3_9PSEU</name>
<evidence type="ECO:0000313" key="2">
    <source>
        <dbReference type="Proteomes" id="UP000584374"/>
    </source>
</evidence>
<evidence type="ECO:0008006" key="3">
    <source>
        <dbReference type="Google" id="ProtNLM"/>
    </source>
</evidence>
<reference evidence="1 2" key="1">
    <citation type="submission" date="2020-08" db="EMBL/GenBank/DDBJ databases">
        <title>Sequencing the genomes of 1000 actinobacteria strains.</title>
        <authorList>
            <person name="Klenk H.-P."/>
        </authorList>
    </citation>
    <scope>NUCLEOTIDE SEQUENCE [LARGE SCALE GENOMIC DNA]</scope>
    <source>
        <strain evidence="1 2">DSM 45584</strain>
    </source>
</reference>
<protein>
    <recommendedName>
        <fullName evidence="3">Transposase</fullName>
    </recommendedName>
</protein>
<evidence type="ECO:0000313" key="1">
    <source>
        <dbReference type="EMBL" id="MBB5157056.1"/>
    </source>
</evidence>
<organism evidence="1 2">
    <name type="scientific">Saccharopolyspora phatthalungensis</name>
    <dbReference type="NCBI Taxonomy" id="664693"/>
    <lineage>
        <taxon>Bacteria</taxon>
        <taxon>Bacillati</taxon>
        <taxon>Actinomycetota</taxon>
        <taxon>Actinomycetes</taxon>
        <taxon>Pseudonocardiales</taxon>
        <taxon>Pseudonocardiaceae</taxon>
        <taxon>Saccharopolyspora</taxon>
    </lineage>
</organism>
<sequence>MQYDWQTCLRIVKEPGTAPDPVRLAKRLAKDAVDVQHTEARWCGAYLLRELVPVLGQ</sequence>
<keyword evidence="2" id="KW-1185">Reference proteome</keyword>
<proteinExistence type="predicted"/>
<dbReference type="Proteomes" id="UP000584374">
    <property type="component" value="Unassembled WGS sequence"/>
</dbReference>